<dbReference type="PANTHER" id="PTHR10332">
    <property type="entry name" value="EQUILIBRATIVE NUCLEOSIDE TRANSPORTER"/>
    <property type="match status" value="1"/>
</dbReference>
<keyword evidence="5 7" id="KW-1133">Transmembrane helix</keyword>
<feature type="transmembrane region" description="Helical" evidence="7">
    <location>
        <begin position="423"/>
        <end position="451"/>
    </location>
</feature>
<feature type="transmembrane region" description="Helical" evidence="7">
    <location>
        <begin position="37"/>
        <end position="54"/>
    </location>
</feature>
<keyword evidence="9" id="KW-1185">Reference proteome</keyword>
<evidence type="ECO:0000256" key="5">
    <source>
        <dbReference type="ARBA" id="ARBA00022989"/>
    </source>
</evidence>
<dbReference type="GO" id="GO:0005337">
    <property type="term" value="F:nucleoside transmembrane transporter activity"/>
    <property type="evidence" value="ECO:0007669"/>
    <property type="project" value="InterPro"/>
</dbReference>
<dbReference type="PANTHER" id="PTHR10332:SF10">
    <property type="entry name" value="EQUILIBRATIVE NUCLEOSIDE TRANSPORTER 4"/>
    <property type="match status" value="1"/>
</dbReference>
<evidence type="ECO:0000256" key="1">
    <source>
        <dbReference type="ARBA" id="ARBA00004141"/>
    </source>
</evidence>
<name>A0A8K1FGF5_PYTOL</name>
<feature type="transmembrane region" description="Helical" evidence="7">
    <location>
        <begin position="359"/>
        <end position="378"/>
    </location>
</feature>
<dbReference type="Pfam" id="PF01733">
    <property type="entry name" value="Nucleoside_tran"/>
    <property type="match status" value="1"/>
</dbReference>
<comment type="subcellular location">
    <subcellularLocation>
        <location evidence="1">Membrane</location>
        <topology evidence="1">Multi-pass membrane protein</topology>
    </subcellularLocation>
</comment>
<feature type="transmembrane region" description="Helical" evidence="7">
    <location>
        <begin position="390"/>
        <end position="411"/>
    </location>
</feature>
<dbReference type="SUPFAM" id="SSF103473">
    <property type="entry name" value="MFS general substrate transporter"/>
    <property type="match status" value="1"/>
</dbReference>
<dbReference type="OrthoDB" id="1856718at2759"/>
<comment type="similarity">
    <text evidence="2">Belongs to the SLC29A/ENT transporter (TC 2.A.57) family.</text>
</comment>
<accession>A0A8K1FGF5</accession>
<dbReference type="InterPro" id="IPR036259">
    <property type="entry name" value="MFS_trans_sf"/>
</dbReference>
<organism evidence="8 9">
    <name type="scientific">Pythium oligandrum</name>
    <name type="common">Mycoparasitic fungus</name>
    <dbReference type="NCBI Taxonomy" id="41045"/>
    <lineage>
        <taxon>Eukaryota</taxon>
        <taxon>Sar</taxon>
        <taxon>Stramenopiles</taxon>
        <taxon>Oomycota</taxon>
        <taxon>Peronosporomycetes</taxon>
        <taxon>Pythiales</taxon>
        <taxon>Pythiaceae</taxon>
        <taxon>Pythium</taxon>
    </lineage>
</organism>
<dbReference type="Gene3D" id="1.20.1250.20">
    <property type="entry name" value="MFS general substrate transporter like domains"/>
    <property type="match status" value="1"/>
</dbReference>
<keyword evidence="4 7" id="KW-0812">Transmembrane</keyword>
<keyword evidence="3" id="KW-0813">Transport</keyword>
<feature type="transmembrane region" description="Helical" evidence="7">
    <location>
        <begin position="74"/>
        <end position="96"/>
    </location>
</feature>
<evidence type="ECO:0000313" key="8">
    <source>
        <dbReference type="EMBL" id="TMW57733.1"/>
    </source>
</evidence>
<proteinExistence type="inferred from homology"/>
<feature type="transmembrane region" description="Helical" evidence="7">
    <location>
        <begin position="136"/>
        <end position="164"/>
    </location>
</feature>
<keyword evidence="6 7" id="KW-0472">Membrane</keyword>
<sequence>MHSPAKNEKLIQEEHLETGSDGMPQEIWDDMKKNENFIYYSLMFLNGSVLWAYQSCLSAQDFYAVEFAGSGLDFSFLVTLCTSWPMVGGHGIQMLFGLDKRFGQEKRVYVGYSLFALMAILIMIFSGISFSSPKTGAVLVLVCIGCIGFANTLSEATFYLLAALFPVEKFTNAIQIGNGCAGIANVTVLTILRLIVGGTKQEKSATTLAFYLFFSLLLIVLVTAVWLYRRLIALPCIKFLLERNEEATKEHGMGSLNPLVNLKEFARIFRVIWVPALTQWLIFFVSLAVFPGFGCAAGRNLGEPFTSNPDKYITPSKWYCSPGIIGSYNYGDFIGRIICTAGVYKLFGMKLSGFLSVVRIAYIPIMLMGVAGTSLYIFGDHVEGALVWNVMFNLTIGLTNGVLSTVTMGAAPRMLPPQDRETGGAIMVFFLFLGIASGAHFGFAVSANAWLGL</sequence>
<evidence type="ECO:0000256" key="4">
    <source>
        <dbReference type="ARBA" id="ARBA00022692"/>
    </source>
</evidence>
<dbReference type="InterPro" id="IPR002259">
    <property type="entry name" value="Eqnu_transpt"/>
</dbReference>
<feature type="transmembrane region" description="Helical" evidence="7">
    <location>
        <begin position="271"/>
        <end position="293"/>
    </location>
</feature>
<evidence type="ECO:0000256" key="7">
    <source>
        <dbReference type="SAM" id="Phobius"/>
    </source>
</evidence>
<dbReference type="AlphaFoldDB" id="A0A8K1FGF5"/>
<feature type="transmembrane region" description="Helical" evidence="7">
    <location>
        <begin position="208"/>
        <end position="228"/>
    </location>
</feature>
<feature type="transmembrane region" description="Helical" evidence="7">
    <location>
        <begin position="108"/>
        <end position="130"/>
    </location>
</feature>
<evidence type="ECO:0000256" key="6">
    <source>
        <dbReference type="ARBA" id="ARBA00023136"/>
    </source>
</evidence>
<evidence type="ECO:0000256" key="2">
    <source>
        <dbReference type="ARBA" id="ARBA00007965"/>
    </source>
</evidence>
<evidence type="ECO:0000313" key="9">
    <source>
        <dbReference type="Proteomes" id="UP000794436"/>
    </source>
</evidence>
<gene>
    <name evidence="8" type="ORF">Poli38472_014336</name>
</gene>
<feature type="transmembrane region" description="Helical" evidence="7">
    <location>
        <begin position="176"/>
        <end position="196"/>
    </location>
</feature>
<dbReference type="Proteomes" id="UP000794436">
    <property type="component" value="Unassembled WGS sequence"/>
</dbReference>
<protein>
    <submittedName>
        <fullName evidence="8">Uncharacterized protein</fullName>
    </submittedName>
</protein>
<reference evidence="8" key="1">
    <citation type="submission" date="2019-03" db="EMBL/GenBank/DDBJ databases">
        <title>Long read genome sequence of the mycoparasitic Pythium oligandrum ATCC 38472 isolated from sugarbeet rhizosphere.</title>
        <authorList>
            <person name="Gaulin E."/>
        </authorList>
    </citation>
    <scope>NUCLEOTIDE SEQUENCE</scope>
    <source>
        <strain evidence="8">ATCC 38472_TT</strain>
    </source>
</reference>
<dbReference type="GO" id="GO:0005886">
    <property type="term" value="C:plasma membrane"/>
    <property type="evidence" value="ECO:0007669"/>
    <property type="project" value="TreeGrafter"/>
</dbReference>
<dbReference type="EMBL" id="SPLM01000114">
    <property type="protein sequence ID" value="TMW57733.1"/>
    <property type="molecule type" value="Genomic_DNA"/>
</dbReference>
<evidence type="ECO:0000256" key="3">
    <source>
        <dbReference type="ARBA" id="ARBA00022448"/>
    </source>
</evidence>
<comment type="caution">
    <text evidence="8">The sequence shown here is derived from an EMBL/GenBank/DDBJ whole genome shotgun (WGS) entry which is preliminary data.</text>
</comment>